<dbReference type="PANTHER" id="PTHR36503">
    <property type="entry name" value="BLR2520 PROTEIN"/>
    <property type="match status" value="1"/>
</dbReference>
<dbReference type="Proteomes" id="UP000182977">
    <property type="component" value="Chromosome I"/>
</dbReference>
<dbReference type="PROSITE" id="PS51819">
    <property type="entry name" value="VOC"/>
    <property type="match status" value="1"/>
</dbReference>
<accession>A0A1H2HF87</accession>
<name>A0A1H2HF87_9ACTN</name>
<sequence>MKPQANALALIVSDIAASVDFYRRLGLDFGDVTSAHIECELMPGFKLMLDDAANAKVFYPDWTPPTGGAHTALAFEFGSPSEVDEIYRELADVGLGSAHEPFDAPWGHRIATVRDPDGNNVDLYARLS</sequence>
<dbReference type="OrthoDB" id="9798430at2"/>
<evidence type="ECO:0000313" key="3">
    <source>
        <dbReference type="Proteomes" id="UP000182977"/>
    </source>
</evidence>
<protein>
    <submittedName>
        <fullName evidence="2">Glyoxalase-like domain-containing protein</fullName>
    </submittedName>
</protein>
<dbReference type="RefSeq" id="WP_046767093.1">
    <property type="nucleotide sequence ID" value="NZ_KQ061220.1"/>
</dbReference>
<dbReference type="AlphaFoldDB" id="A0A1H2HF87"/>
<dbReference type="STRING" id="419479.SAMN04488563_1003"/>
<evidence type="ECO:0000313" key="2">
    <source>
        <dbReference type="EMBL" id="SDU30399.1"/>
    </source>
</evidence>
<dbReference type="PANTHER" id="PTHR36503:SF3">
    <property type="entry name" value="BLR0126 PROTEIN"/>
    <property type="match status" value="1"/>
</dbReference>
<dbReference type="SUPFAM" id="SSF54593">
    <property type="entry name" value="Glyoxalase/Bleomycin resistance protein/Dihydroxybiphenyl dioxygenase"/>
    <property type="match status" value="1"/>
</dbReference>
<gene>
    <name evidence="2" type="ORF">SAMN04488563_1003</name>
</gene>
<dbReference type="Gene3D" id="3.10.180.10">
    <property type="entry name" value="2,3-Dihydroxybiphenyl 1,2-Dioxygenase, domain 1"/>
    <property type="match status" value="1"/>
</dbReference>
<keyword evidence="3" id="KW-1185">Reference proteome</keyword>
<feature type="domain" description="VOC" evidence="1">
    <location>
        <begin position="4"/>
        <end position="126"/>
    </location>
</feature>
<proteinExistence type="predicted"/>
<dbReference type="Pfam" id="PF00903">
    <property type="entry name" value="Glyoxalase"/>
    <property type="match status" value="1"/>
</dbReference>
<organism evidence="2 3">
    <name type="scientific">Jiangella alkaliphila</name>
    <dbReference type="NCBI Taxonomy" id="419479"/>
    <lineage>
        <taxon>Bacteria</taxon>
        <taxon>Bacillati</taxon>
        <taxon>Actinomycetota</taxon>
        <taxon>Actinomycetes</taxon>
        <taxon>Jiangellales</taxon>
        <taxon>Jiangellaceae</taxon>
        <taxon>Jiangella</taxon>
    </lineage>
</organism>
<dbReference type="InterPro" id="IPR004360">
    <property type="entry name" value="Glyas_Fos-R_dOase_dom"/>
</dbReference>
<evidence type="ECO:0000259" key="1">
    <source>
        <dbReference type="PROSITE" id="PS51819"/>
    </source>
</evidence>
<dbReference type="InterPro" id="IPR037523">
    <property type="entry name" value="VOC_core"/>
</dbReference>
<reference evidence="3" key="1">
    <citation type="submission" date="2016-10" db="EMBL/GenBank/DDBJ databases">
        <authorList>
            <person name="Varghese N."/>
            <person name="Submissions S."/>
        </authorList>
    </citation>
    <scope>NUCLEOTIDE SEQUENCE [LARGE SCALE GENOMIC DNA]</scope>
    <source>
        <strain evidence="3">DSM 45079</strain>
    </source>
</reference>
<dbReference type="EMBL" id="LT629791">
    <property type="protein sequence ID" value="SDU30399.1"/>
    <property type="molecule type" value="Genomic_DNA"/>
</dbReference>
<dbReference type="InterPro" id="IPR029068">
    <property type="entry name" value="Glyas_Bleomycin-R_OHBP_Dase"/>
</dbReference>